<evidence type="ECO:0000313" key="3">
    <source>
        <dbReference type="Proteomes" id="UP001314263"/>
    </source>
</evidence>
<reference evidence="2 3" key="1">
    <citation type="submission" date="2023-10" db="EMBL/GenBank/DDBJ databases">
        <authorList>
            <person name="Maclean D."/>
            <person name="Macfadyen A."/>
        </authorList>
    </citation>
    <scope>NUCLEOTIDE SEQUENCE [LARGE SCALE GENOMIC DNA]</scope>
</reference>
<name>A0AAV1I5B0_9CHLO</name>
<dbReference type="Proteomes" id="UP001314263">
    <property type="component" value="Unassembled WGS sequence"/>
</dbReference>
<accession>A0AAV1I5B0</accession>
<feature type="compositionally biased region" description="Acidic residues" evidence="1">
    <location>
        <begin position="253"/>
        <end position="264"/>
    </location>
</feature>
<evidence type="ECO:0000256" key="1">
    <source>
        <dbReference type="SAM" id="MobiDB-lite"/>
    </source>
</evidence>
<feature type="compositionally biased region" description="Polar residues" evidence="1">
    <location>
        <begin position="1"/>
        <end position="15"/>
    </location>
</feature>
<comment type="caution">
    <text evidence="2">The sequence shown here is derived from an EMBL/GenBank/DDBJ whole genome shotgun (WGS) entry which is preliminary data.</text>
</comment>
<feature type="region of interest" description="Disordered" evidence="1">
    <location>
        <begin position="229"/>
        <end position="264"/>
    </location>
</feature>
<dbReference type="AlphaFoldDB" id="A0AAV1I5B0"/>
<feature type="region of interest" description="Disordered" evidence="1">
    <location>
        <begin position="1"/>
        <end position="42"/>
    </location>
</feature>
<proteinExistence type="predicted"/>
<gene>
    <name evidence="2" type="ORF">CVIRNUC_005718</name>
</gene>
<protein>
    <submittedName>
        <fullName evidence="2">Uncharacterized protein</fullName>
    </submittedName>
</protein>
<organism evidence="2 3">
    <name type="scientific">Coccomyxa viridis</name>
    <dbReference type="NCBI Taxonomy" id="1274662"/>
    <lineage>
        <taxon>Eukaryota</taxon>
        <taxon>Viridiplantae</taxon>
        <taxon>Chlorophyta</taxon>
        <taxon>core chlorophytes</taxon>
        <taxon>Trebouxiophyceae</taxon>
        <taxon>Trebouxiophyceae incertae sedis</taxon>
        <taxon>Coccomyxaceae</taxon>
        <taxon>Coccomyxa</taxon>
    </lineage>
</organism>
<dbReference type="EMBL" id="CAUYUE010000007">
    <property type="protein sequence ID" value="CAK0782499.1"/>
    <property type="molecule type" value="Genomic_DNA"/>
</dbReference>
<sequence>MQVAMQRSTSHSFAMSSGCKGAPAHHATPPMASAHTQNHSRAVPRSVFRSTSLVTPFTLRRVGRTSRGSFRVRADADYGASWKDSQEAFLVLGLAHCFEKDDNGKLADRFVIEPISANSLECMAAGGKTCFKEVKSMHLGEALSRDKSEFPEEWSAARFCDDFEFRAGACARTWARTHAQDNLMDIVPLGRTKNSFNYSVDEKRVLNFENVVNDDDNIKQDISIDVYGRTEKQEEEQAAAAAAAEEESKEKETEEDEVDSLLAA</sequence>
<dbReference type="PROSITE" id="PS51257">
    <property type="entry name" value="PROKAR_LIPOPROTEIN"/>
    <property type="match status" value="1"/>
</dbReference>
<keyword evidence="3" id="KW-1185">Reference proteome</keyword>
<evidence type="ECO:0000313" key="2">
    <source>
        <dbReference type="EMBL" id="CAK0782499.1"/>
    </source>
</evidence>